<dbReference type="NCBIfam" id="TIGR01764">
    <property type="entry name" value="excise"/>
    <property type="match status" value="1"/>
</dbReference>
<reference evidence="2" key="1">
    <citation type="submission" date="2023-05" db="EMBL/GenBank/DDBJ databases">
        <title>Limnohabitans sp. strain HM2-2 Genome sequencing and assembly.</title>
        <authorList>
            <person name="Jung Y."/>
        </authorList>
    </citation>
    <scope>NUCLEOTIDE SEQUENCE</scope>
    <source>
        <strain evidence="2">HM2-2</strain>
    </source>
</reference>
<sequence>MKNDKLSPAYFSTSEVAKVLGLSVGTVQRMVETGVFKAFVTQGGHRRILASSLDQFCQAQGFACPQASHGKPLICILHASDQMTRALAQLSQWGDVRVITQPLDLMGMRRDIGALFIDARIAWVHEAPLHLQDTSARDARIVVYNSDHLPASSALHAAAHLLTVPGDISTDLVFGYLMGSTDRHPLSIATRPVLPLGDSAHLQSAHAHHKPSLTVAS</sequence>
<evidence type="ECO:0000259" key="1">
    <source>
        <dbReference type="Pfam" id="PF12728"/>
    </source>
</evidence>
<dbReference type="InterPro" id="IPR041657">
    <property type="entry name" value="HTH_17"/>
</dbReference>
<proteinExistence type="predicted"/>
<dbReference type="Gene3D" id="1.10.1660.10">
    <property type="match status" value="1"/>
</dbReference>
<keyword evidence="3" id="KW-1185">Reference proteome</keyword>
<evidence type="ECO:0000313" key="2">
    <source>
        <dbReference type="EMBL" id="MDI9233811.1"/>
    </source>
</evidence>
<dbReference type="Proteomes" id="UP001431902">
    <property type="component" value="Unassembled WGS sequence"/>
</dbReference>
<name>A0ABT6X6Q6_9BURK</name>
<organism evidence="2 3">
    <name type="scientific">Limnohabitans lacus</name>
    <dbReference type="NCBI Taxonomy" id="3045173"/>
    <lineage>
        <taxon>Bacteria</taxon>
        <taxon>Pseudomonadati</taxon>
        <taxon>Pseudomonadota</taxon>
        <taxon>Betaproteobacteria</taxon>
        <taxon>Burkholderiales</taxon>
        <taxon>Comamonadaceae</taxon>
        <taxon>Limnohabitans</taxon>
    </lineage>
</organism>
<comment type="caution">
    <text evidence="2">The sequence shown here is derived from an EMBL/GenBank/DDBJ whole genome shotgun (WGS) entry which is preliminary data.</text>
</comment>
<dbReference type="InterPro" id="IPR009061">
    <property type="entry name" value="DNA-bd_dom_put_sf"/>
</dbReference>
<accession>A0ABT6X6Q6</accession>
<evidence type="ECO:0000313" key="3">
    <source>
        <dbReference type="Proteomes" id="UP001431902"/>
    </source>
</evidence>
<dbReference type="Pfam" id="PF12728">
    <property type="entry name" value="HTH_17"/>
    <property type="match status" value="1"/>
</dbReference>
<dbReference type="EMBL" id="JASGBH010000005">
    <property type="protein sequence ID" value="MDI9233811.1"/>
    <property type="molecule type" value="Genomic_DNA"/>
</dbReference>
<feature type="domain" description="Helix-turn-helix" evidence="1">
    <location>
        <begin position="10"/>
        <end position="60"/>
    </location>
</feature>
<gene>
    <name evidence="2" type="ORF">QLQ16_08180</name>
</gene>
<dbReference type="InterPro" id="IPR010093">
    <property type="entry name" value="SinI_DNA-bd"/>
</dbReference>
<dbReference type="SUPFAM" id="SSF46955">
    <property type="entry name" value="Putative DNA-binding domain"/>
    <property type="match status" value="1"/>
</dbReference>
<dbReference type="RefSeq" id="WP_283224203.1">
    <property type="nucleotide sequence ID" value="NZ_JASGBH010000005.1"/>
</dbReference>
<protein>
    <submittedName>
        <fullName evidence="2">Helix-turn-helix domain-containing protein</fullName>
    </submittedName>
</protein>